<keyword evidence="4" id="KW-1185">Reference proteome</keyword>
<keyword evidence="2" id="KW-0812">Transmembrane</keyword>
<evidence type="ECO:0008006" key="5">
    <source>
        <dbReference type="Google" id="ProtNLM"/>
    </source>
</evidence>
<feature type="compositionally biased region" description="Pro residues" evidence="1">
    <location>
        <begin position="263"/>
        <end position="279"/>
    </location>
</feature>
<reference evidence="4" key="1">
    <citation type="journal article" date="2019" name="Int. J. Syst. Evol. Microbiol.">
        <title>The Global Catalogue of Microorganisms (GCM) 10K type strain sequencing project: providing services to taxonomists for standard genome sequencing and annotation.</title>
        <authorList>
            <consortium name="The Broad Institute Genomics Platform"/>
            <consortium name="The Broad Institute Genome Sequencing Center for Infectious Disease"/>
            <person name="Wu L."/>
            <person name="Ma J."/>
        </authorList>
    </citation>
    <scope>NUCLEOTIDE SEQUENCE [LARGE SCALE GENOMIC DNA]</scope>
    <source>
        <strain evidence="4">JCM 6242</strain>
    </source>
</reference>
<comment type="caution">
    <text evidence="3">The sequence shown here is derived from an EMBL/GenBank/DDBJ whole genome shotgun (WGS) entry which is preliminary data.</text>
</comment>
<dbReference type="RefSeq" id="WP_344970995.1">
    <property type="nucleotide sequence ID" value="NZ_BAAAVI010000016.1"/>
</dbReference>
<evidence type="ECO:0000256" key="2">
    <source>
        <dbReference type="SAM" id="Phobius"/>
    </source>
</evidence>
<sequence>MEFWKTVLDLARRKRIGPPVIGLGLLAAAVVFFLVPPRYVSTASMVLTTPPAGGTTDPTKPPGRSNPLLQFSDGLRTTAGILILALNTEAVAAELGVVKDGPTEVTINDGRSNPAMLGILMNGPFVYVEVESDSAETAHTVMVRVQNRLRTELADRQRALGAPGSTFIGLVEVVPPTFPETDRSVTWQAAGGALALVVVLGLGLAYAVERRRSLRHRYGEGRPGVPGPATRAAGTGAEERGGREDGGTPDGADPPVTVYGPAEIPPARPGTAPDEPPAPRGGEPPGGNPAPGAAGVDRAGGQDPDAAVASHAGGDDPGM</sequence>
<evidence type="ECO:0000256" key="1">
    <source>
        <dbReference type="SAM" id="MobiDB-lite"/>
    </source>
</evidence>
<dbReference type="Proteomes" id="UP001500831">
    <property type="component" value="Unassembled WGS sequence"/>
</dbReference>
<name>A0ABP6IEI6_9ACTN</name>
<feature type="region of interest" description="Disordered" evidence="1">
    <location>
        <begin position="217"/>
        <end position="319"/>
    </location>
</feature>
<evidence type="ECO:0000313" key="4">
    <source>
        <dbReference type="Proteomes" id="UP001500831"/>
    </source>
</evidence>
<evidence type="ECO:0000313" key="3">
    <source>
        <dbReference type="EMBL" id="GAA2867140.1"/>
    </source>
</evidence>
<feature type="compositionally biased region" description="Low complexity" evidence="1">
    <location>
        <begin position="227"/>
        <end position="236"/>
    </location>
</feature>
<keyword evidence="2" id="KW-0472">Membrane</keyword>
<accession>A0ABP6IEI6</accession>
<keyword evidence="2" id="KW-1133">Transmembrane helix</keyword>
<organism evidence="3 4">
    <name type="scientific">Streptosporangium fragile</name>
    <dbReference type="NCBI Taxonomy" id="46186"/>
    <lineage>
        <taxon>Bacteria</taxon>
        <taxon>Bacillati</taxon>
        <taxon>Actinomycetota</taxon>
        <taxon>Actinomycetes</taxon>
        <taxon>Streptosporangiales</taxon>
        <taxon>Streptosporangiaceae</taxon>
        <taxon>Streptosporangium</taxon>
    </lineage>
</organism>
<dbReference type="EMBL" id="BAAAVI010000016">
    <property type="protein sequence ID" value="GAA2867140.1"/>
    <property type="molecule type" value="Genomic_DNA"/>
</dbReference>
<feature type="transmembrane region" description="Helical" evidence="2">
    <location>
        <begin position="20"/>
        <end position="40"/>
    </location>
</feature>
<feature type="transmembrane region" description="Helical" evidence="2">
    <location>
        <begin position="185"/>
        <end position="208"/>
    </location>
</feature>
<proteinExistence type="predicted"/>
<gene>
    <name evidence="3" type="ORF">GCM10010517_26670</name>
</gene>
<protein>
    <recommendedName>
        <fullName evidence="5">Capsular polysaccharide biosynthesis protein</fullName>
    </recommendedName>
</protein>
<feature type="compositionally biased region" description="Basic and acidic residues" evidence="1">
    <location>
        <begin position="237"/>
        <end position="246"/>
    </location>
</feature>